<name>A0AAV9PPB2_9PEZI</name>
<comment type="caution">
    <text evidence="21">The sequence shown here is derived from an EMBL/GenBank/DDBJ whole genome shotgun (WGS) entry which is preliminary data.</text>
</comment>
<reference evidence="21 22" key="1">
    <citation type="submission" date="2023-08" db="EMBL/GenBank/DDBJ databases">
        <title>Black Yeasts Isolated from many extreme environments.</title>
        <authorList>
            <person name="Coleine C."/>
            <person name="Stajich J.E."/>
            <person name="Selbmann L."/>
        </authorList>
    </citation>
    <scope>NUCLEOTIDE SEQUENCE [LARGE SCALE GENOMIC DNA]</scope>
    <source>
        <strain evidence="21 22">CCFEE 5935</strain>
    </source>
</reference>
<dbReference type="GO" id="GO:0051607">
    <property type="term" value="P:defense response to virus"/>
    <property type="evidence" value="ECO:0007669"/>
    <property type="project" value="UniProtKB-KW"/>
</dbReference>
<keyword evidence="9" id="KW-0067">ATP-binding</keyword>
<dbReference type="PROSITE" id="PS00517">
    <property type="entry name" value="RNASE_3_1"/>
    <property type="match status" value="1"/>
</dbReference>
<dbReference type="SUPFAM" id="SSF52540">
    <property type="entry name" value="P-loop containing nucleoside triphosphate hydrolases"/>
    <property type="match status" value="1"/>
</dbReference>
<dbReference type="SMART" id="SM00535">
    <property type="entry name" value="RIBOc"/>
    <property type="match status" value="2"/>
</dbReference>
<evidence type="ECO:0000256" key="9">
    <source>
        <dbReference type="ARBA" id="ARBA00022840"/>
    </source>
</evidence>
<feature type="domain" description="Helicase ATP-binding" evidence="18">
    <location>
        <begin position="28"/>
        <end position="206"/>
    </location>
</feature>
<evidence type="ECO:0000259" key="19">
    <source>
        <dbReference type="PROSITE" id="PS51194"/>
    </source>
</evidence>
<dbReference type="SMART" id="SM00487">
    <property type="entry name" value="DEXDc"/>
    <property type="match status" value="1"/>
</dbReference>
<dbReference type="GO" id="GO:0046872">
    <property type="term" value="F:metal ion binding"/>
    <property type="evidence" value="ECO:0007669"/>
    <property type="project" value="UniProtKB-KW"/>
</dbReference>
<dbReference type="GO" id="GO:0003723">
    <property type="term" value="F:RNA binding"/>
    <property type="evidence" value="ECO:0007669"/>
    <property type="project" value="UniProtKB-UniRule"/>
</dbReference>
<evidence type="ECO:0000256" key="12">
    <source>
        <dbReference type="ARBA" id="ARBA00023118"/>
    </source>
</evidence>
<evidence type="ECO:0000259" key="18">
    <source>
        <dbReference type="PROSITE" id="PS51192"/>
    </source>
</evidence>
<dbReference type="Gene3D" id="3.40.50.300">
    <property type="entry name" value="P-loop containing nucleotide triphosphate hydrolases"/>
    <property type="match status" value="2"/>
</dbReference>
<evidence type="ECO:0000256" key="5">
    <source>
        <dbReference type="ARBA" id="ARBA00022737"/>
    </source>
</evidence>
<evidence type="ECO:0000259" key="17">
    <source>
        <dbReference type="PROSITE" id="PS50142"/>
    </source>
</evidence>
<evidence type="ECO:0000256" key="2">
    <source>
        <dbReference type="ARBA" id="ARBA00001946"/>
    </source>
</evidence>
<feature type="domain" description="Helicase C-terminal" evidence="19">
    <location>
        <begin position="370"/>
        <end position="543"/>
    </location>
</feature>
<dbReference type="Gene3D" id="3.30.160.20">
    <property type="match status" value="1"/>
</dbReference>
<evidence type="ECO:0000256" key="8">
    <source>
        <dbReference type="ARBA" id="ARBA00022806"/>
    </source>
</evidence>
<dbReference type="PROSITE" id="PS50142">
    <property type="entry name" value="RNASE_3_2"/>
    <property type="match status" value="2"/>
</dbReference>
<dbReference type="PANTHER" id="PTHR14950">
    <property type="entry name" value="DICER-RELATED"/>
    <property type="match status" value="1"/>
</dbReference>
<dbReference type="Proteomes" id="UP001337655">
    <property type="component" value="Unassembled WGS sequence"/>
</dbReference>
<keyword evidence="12" id="KW-0051">Antiviral defense</keyword>
<evidence type="ECO:0000259" key="20">
    <source>
        <dbReference type="PROSITE" id="PS51327"/>
    </source>
</evidence>
<dbReference type="GO" id="GO:0005634">
    <property type="term" value="C:nucleus"/>
    <property type="evidence" value="ECO:0007669"/>
    <property type="project" value="TreeGrafter"/>
</dbReference>
<feature type="domain" description="Dicer dsRNA-binding fold" evidence="20">
    <location>
        <begin position="561"/>
        <end position="658"/>
    </location>
</feature>
<evidence type="ECO:0000256" key="11">
    <source>
        <dbReference type="ARBA" id="ARBA00022884"/>
    </source>
</evidence>
<dbReference type="SMART" id="SM00490">
    <property type="entry name" value="HELICc"/>
    <property type="match status" value="1"/>
</dbReference>
<accession>A0AAV9PPB2</accession>
<dbReference type="InterPro" id="IPR001650">
    <property type="entry name" value="Helicase_C-like"/>
</dbReference>
<feature type="domain" description="RNase III" evidence="17">
    <location>
        <begin position="897"/>
        <end position="1050"/>
    </location>
</feature>
<evidence type="ECO:0000256" key="15">
    <source>
        <dbReference type="SAM" id="MobiDB-lite"/>
    </source>
</evidence>
<feature type="domain" description="RNase III" evidence="17">
    <location>
        <begin position="1089"/>
        <end position="1273"/>
    </location>
</feature>
<evidence type="ECO:0000256" key="10">
    <source>
        <dbReference type="ARBA" id="ARBA00022842"/>
    </source>
</evidence>
<dbReference type="Pfam" id="PF00271">
    <property type="entry name" value="Helicase_C"/>
    <property type="match status" value="1"/>
</dbReference>
<keyword evidence="22" id="KW-1185">Reference proteome</keyword>
<evidence type="ECO:0000313" key="21">
    <source>
        <dbReference type="EMBL" id="KAK5174894.1"/>
    </source>
</evidence>
<dbReference type="InterPro" id="IPR005034">
    <property type="entry name" value="Dicer_dimerisation"/>
</dbReference>
<dbReference type="InterPro" id="IPR014001">
    <property type="entry name" value="Helicase_ATP-bd"/>
</dbReference>
<evidence type="ECO:0000256" key="14">
    <source>
        <dbReference type="PROSITE-ProRule" id="PRU00657"/>
    </source>
</evidence>
<protein>
    <submittedName>
        <fullName evidence="21">Dicer-like protein 2</fullName>
    </submittedName>
</protein>
<dbReference type="GO" id="GO:0005524">
    <property type="term" value="F:ATP binding"/>
    <property type="evidence" value="ECO:0007669"/>
    <property type="project" value="UniProtKB-KW"/>
</dbReference>
<dbReference type="InterPro" id="IPR000999">
    <property type="entry name" value="RNase_III_dom"/>
</dbReference>
<evidence type="ECO:0000259" key="16">
    <source>
        <dbReference type="PROSITE" id="PS50137"/>
    </source>
</evidence>
<keyword evidence="8" id="KW-0347">Helicase</keyword>
<feature type="region of interest" description="Disordered" evidence="15">
    <location>
        <begin position="787"/>
        <end position="817"/>
    </location>
</feature>
<keyword evidence="10" id="KW-0460">Magnesium</keyword>
<dbReference type="GO" id="GO:0050688">
    <property type="term" value="P:regulation of defense response to virus"/>
    <property type="evidence" value="ECO:0007669"/>
    <property type="project" value="UniProtKB-KW"/>
</dbReference>
<dbReference type="Pfam" id="PF00270">
    <property type="entry name" value="DEAD"/>
    <property type="match status" value="1"/>
</dbReference>
<dbReference type="GO" id="GO:0005737">
    <property type="term" value="C:cytoplasm"/>
    <property type="evidence" value="ECO:0007669"/>
    <property type="project" value="TreeGrafter"/>
</dbReference>
<keyword evidence="11 14" id="KW-0694">RNA-binding</keyword>
<keyword evidence="7" id="KW-0378">Hydrolase</keyword>
<keyword evidence="4" id="KW-0479">Metal-binding</keyword>
<dbReference type="InterPro" id="IPR027417">
    <property type="entry name" value="P-loop_NTPase"/>
</dbReference>
<organism evidence="21 22">
    <name type="scientific">Saxophila tyrrhenica</name>
    <dbReference type="NCBI Taxonomy" id="1690608"/>
    <lineage>
        <taxon>Eukaryota</taxon>
        <taxon>Fungi</taxon>
        <taxon>Dikarya</taxon>
        <taxon>Ascomycota</taxon>
        <taxon>Pezizomycotina</taxon>
        <taxon>Dothideomycetes</taxon>
        <taxon>Dothideomycetidae</taxon>
        <taxon>Mycosphaerellales</taxon>
        <taxon>Extremaceae</taxon>
        <taxon>Saxophila</taxon>
    </lineage>
</organism>
<dbReference type="Pfam" id="PF03368">
    <property type="entry name" value="Dicer_dimer"/>
    <property type="match status" value="1"/>
</dbReference>
<evidence type="ECO:0000256" key="6">
    <source>
        <dbReference type="ARBA" id="ARBA00022741"/>
    </source>
</evidence>
<dbReference type="RefSeq" id="XP_064663532.1">
    <property type="nucleotide sequence ID" value="XM_064797298.1"/>
</dbReference>
<dbReference type="CDD" id="cd00593">
    <property type="entry name" value="RIBOc"/>
    <property type="match status" value="2"/>
</dbReference>
<dbReference type="PROSITE" id="PS51192">
    <property type="entry name" value="HELICASE_ATP_BIND_1"/>
    <property type="match status" value="1"/>
</dbReference>
<dbReference type="Pfam" id="PF00035">
    <property type="entry name" value="dsrm"/>
    <property type="match status" value="1"/>
</dbReference>
<dbReference type="PROSITE" id="PS51194">
    <property type="entry name" value="HELICASE_CTER"/>
    <property type="match status" value="1"/>
</dbReference>
<evidence type="ECO:0000256" key="1">
    <source>
        <dbReference type="ARBA" id="ARBA00001936"/>
    </source>
</evidence>
<dbReference type="SUPFAM" id="SSF54768">
    <property type="entry name" value="dsRNA-binding domain-like"/>
    <property type="match status" value="1"/>
</dbReference>
<dbReference type="PROSITE" id="PS50137">
    <property type="entry name" value="DS_RBD"/>
    <property type="match status" value="1"/>
</dbReference>
<dbReference type="Gene3D" id="1.10.1520.10">
    <property type="entry name" value="Ribonuclease III domain"/>
    <property type="match status" value="2"/>
</dbReference>
<dbReference type="GO" id="GO:0030422">
    <property type="term" value="P:siRNA processing"/>
    <property type="evidence" value="ECO:0007669"/>
    <property type="project" value="TreeGrafter"/>
</dbReference>
<dbReference type="Gene3D" id="3.30.160.380">
    <property type="entry name" value="Dicer dimerisation domain"/>
    <property type="match status" value="1"/>
</dbReference>
<dbReference type="InterPro" id="IPR014720">
    <property type="entry name" value="dsRBD_dom"/>
</dbReference>
<evidence type="ECO:0000256" key="13">
    <source>
        <dbReference type="ARBA" id="ARBA00023211"/>
    </source>
</evidence>
<keyword evidence="13" id="KW-0464">Manganese</keyword>
<dbReference type="PROSITE" id="PS51327">
    <property type="entry name" value="DICER_DSRBF"/>
    <property type="match status" value="1"/>
</dbReference>
<keyword evidence="3" id="KW-0930">Antiviral protein</keyword>
<dbReference type="InterPro" id="IPR038248">
    <property type="entry name" value="Dicer_dimer_sf"/>
</dbReference>
<dbReference type="InterPro" id="IPR036389">
    <property type="entry name" value="RNase_III_sf"/>
</dbReference>
<evidence type="ECO:0000313" key="22">
    <source>
        <dbReference type="Proteomes" id="UP001337655"/>
    </source>
</evidence>
<comment type="cofactor">
    <cofactor evidence="1">
        <name>Mn(2+)</name>
        <dbReference type="ChEBI" id="CHEBI:29035"/>
    </cofactor>
</comment>
<dbReference type="GO" id="GO:0004525">
    <property type="term" value="F:ribonuclease III activity"/>
    <property type="evidence" value="ECO:0007669"/>
    <property type="project" value="InterPro"/>
</dbReference>
<evidence type="ECO:0000256" key="3">
    <source>
        <dbReference type="ARBA" id="ARBA00022721"/>
    </source>
</evidence>
<comment type="cofactor">
    <cofactor evidence="2">
        <name>Mg(2+)</name>
        <dbReference type="ChEBI" id="CHEBI:18420"/>
    </cofactor>
</comment>
<dbReference type="Pfam" id="PF00636">
    <property type="entry name" value="Ribonuclease_3"/>
    <property type="match status" value="2"/>
</dbReference>
<proteinExistence type="inferred from homology"/>
<dbReference type="SUPFAM" id="SSF69065">
    <property type="entry name" value="RNase III domain-like"/>
    <property type="match status" value="2"/>
</dbReference>
<dbReference type="SMART" id="SM00358">
    <property type="entry name" value="DSRM"/>
    <property type="match status" value="1"/>
</dbReference>
<dbReference type="GeneID" id="89921382"/>
<dbReference type="CDD" id="cd18034">
    <property type="entry name" value="DEXHc_dicer"/>
    <property type="match status" value="1"/>
</dbReference>
<evidence type="ECO:0000256" key="4">
    <source>
        <dbReference type="ARBA" id="ARBA00022723"/>
    </source>
</evidence>
<feature type="domain" description="DRBM" evidence="16">
    <location>
        <begin position="1304"/>
        <end position="1371"/>
    </location>
</feature>
<dbReference type="GO" id="GO:0004386">
    <property type="term" value="F:helicase activity"/>
    <property type="evidence" value="ECO:0007669"/>
    <property type="project" value="UniProtKB-KW"/>
</dbReference>
<evidence type="ECO:0000256" key="7">
    <source>
        <dbReference type="ARBA" id="ARBA00022801"/>
    </source>
</evidence>
<gene>
    <name evidence="21" type="primary">dcl2</name>
    <name evidence="21" type="ORF">LTR77_000030</name>
</gene>
<dbReference type="EMBL" id="JAVRRT010000001">
    <property type="protein sequence ID" value="KAK5174894.1"/>
    <property type="molecule type" value="Genomic_DNA"/>
</dbReference>
<dbReference type="InterPro" id="IPR011545">
    <property type="entry name" value="DEAD/DEAH_box_helicase_dom"/>
</dbReference>
<dbReference type="PANTHER" id="PTHR14950:SF37">
    <property type="entry name" value="ENDORIBONUCLEASE DICER"/>
    <property type="match status" value="1"/>
</dbReference>
<comment type="similarity">
    <text evidence="14">Belongs to the helicase family. Dicer subfamily.</text>
</comment>
<keyword evidence="6" id="KW-0547">Nucleotide-binding</keyword>
<sequence length="1398" mass="156099">MASPEVTDDEVCPPEVEPIRLRSYQQEMLERGLERNVIVAMDTGSGKTHVAISRIQAELERTTSDKLVWFTTPSVALSMQQFEVISAHLPAYLVKILTGQVGVDAWTDQSIWDAVLTNVRVVVGTPKVLEDALTHGFVTISRLSLLAFDEAHRCLGDSPMNTIMRDFYYPTKARGGAVPHILGLSASPIMSAKSSTLEDIERNLDAVAITPKIHRSELEMHVHPPSLTTVMYSEGLNNPPRILEALQRVVNCYDLSQDLRILELLSIGDEKSHRASQAQINKPGTYCSKQLKTLYTRAKAILEQLGGSAAEWYTTQCIERFRARNESQSLILPDVSEKEWAHLTRILDGVFLSNDGSGRDTPIPPMMSDKVHSLVRILQQEPPSTLRAIVFVEQRAVVAALADLLQKEAELQLSFGTYVGASQYARKSSIADLVDLRQQEQDLIDFREGRKNVMIATNVLEEGIDVSACNLVVCFDEPKNLVSYVQRRGRARQRESKYVVFLSHNSPAADQSSWQRLEAEMKEAYMREREVEPVIPESDEELSSRSYTVPSTGARLTLQNAKAHLYHFCAVASNHAGPYVDVRPEFEARSNGGSRPWTAQVTLPAFVSPSVRTAVSSTAYSSETTAIKDAAFEASVALHKAELVNDNLLPFANEYVPEVGQDHMDQASLMKIAPRESAWRRLAGTSEDQVEWYKHALSVGVGESTIEVLVYLPCAFGSQSLVFDLFWNREITFTARLESVANSIPENSNDQLDDFRRFTHTVLRSMHGTRMPDRKERNFAYIVSPTNGMRDANQDLQGHDSASALERSPPPSDRLRTIRTPYLENGTMLWTGDEPITNEDGEKEVQVTAFPRRKNFLRPMDPTGNEGAAHTAVQSLLIRDCTLDRLPTEYTILAAFVPSIMHRVDLALTAQRMQDEVLPEVCFDNVDLLVQATCAPSANEVFDYNRLEFLGDTILKFYTVRQVSGEHLNWPERYLTLEEHRLVSNATLCKAAERLGLDRFINTKGLASARWRPDYLDTPKDRTEVQREVSSKILADVVEALIGAGYVDGGEQKAFSCLRTLLPEGHWYPHADPISAMLEKVLTMDVPSVRPLEELIGHSFKRPALLLEAITHASFPHNTGLSYERLEFLGDAVLDMLIAPKLFEHPRKLPEWTMSRYHDAIANGKFLSYCCLAFSTEEKSYDAALPTTATGRGVGLQETVRTIHLYDFLRCGAQVSQVKRQAEGAFRQARETIDNALHNGEEYPWPEIMALEAPKFFSDMIESVLGAIYLDSEGDLAACERFLQKLGVAAILKRMLDDHVEAVYPKEQLGILVSGKEVKYKTTASKMEDGKKAFSCAVLVDDKPTATAEGCGNKEEAEARAARAAVRVLEEGRKACFKKRKLDSVTGAEEDLVDLTAH</sequence>
<keyword evidence="5" id="KW-0677">Repeat</keyword>